<evidence type="ECO:0000313" key="3">
    <source>
        <dbReference type="Proteomes" id="UP000007969"/>
    </source>
</evidence>
<name>B9E680_CLOK1</name>
<keyword evidence="1" id="KW-0175">Coiled coil</keyword>
<dbReference type="KEGG" id="ckr:CKR_2954"/>
<feature type="coiled-coil region" evidence="1">
    <location>
        <begin position="72"/>
        <end position="109"/>
    </location>
</feature>
<organism evidence="2 3">
    <name type="scientific">Clostridium kluyveri (strain NBRC 12016)</name>
    <dbReference type="NCBI Taxonomy" id="583346"/>
    <lineage>
        <taxon>Bacteria</taxon>
        <taxon>Bacillati</taxon>
        <taxon>Bacillota</taxon>
        <taxon>Clostridia</taxon>
        <taxon>Eubacteriales</taxon>
        <taxon>Clostridiaceae</taxon>
        <taxon>Clostridium</taxon>
    </lineage>
</organism>
<proteinExistence type="predicted"/>
<evidence type="ECO:0000256" key="1">
    <source>
        <dbReference type="SAM" id="Coils"/>
    </source>
</evidence>
<dbReference type="Proteomes" id="UP000007969">
    <property type="component" value="Chromosome"/>
</dbReference>
<dbReference type="HOGENOM" id="CLU_1999931_0_0_9"/>
<sequence length="129" mass="14190">MNVMSKHRRKNYDTGFNLGDILRNIDITQLMSILSVLGGGNNNLSKDKLSSMLNNLDLGDISNAASKSGFNESNIKSQLAALENRLSKIENGSSTKEQLLNTIKELQNSPNAAKMLNDLMNSNFKNSDQ</sequence>
<accession>B9E680</accession>
<protein>
    <submittedName>
        <fullName evidence="2">Uncharacterized protein</fullName>
    </submittedName>
</protein>
<reference evidence="3" key="1">
    <citation type="submission" date="2005-09" db="EMBL/GenBank/DDBJ databases">
        <title>Complete genome sequence of Clostridium kluyveri and comparative genomics of Clostridia species.</title>
        <authorList>
            <person name="Inui M."/>
            <person name="Nonaka H."/>
            <person name="Shinoda Y."/>
            <person name="Ikenaga Y."/>
            <person name="Abe M."/>
            <person name="Naito K."/>
            <person name="Vertes A.A."/>
            <person name="Yukawa H."/>
        </authorList>
    </citation>
    <scope>NUCLEOTIDE SEQUENCE [LARGE SCALE GENOMIC DNA]</scope>
    <source>
        <strain evidence="3">NBRC 12016</strain>
    </source>
</reference>
<dbReference type="EMBL" id="AP009049">
    <property type="protein sequence ID" value="BAH08005.1"/>
    <property type="molecule type" value="Genomic_DNA"/>
</dbReference>
<evidence type="ECO:0000313" key="2">
    <source>
        <dbReference type="EMBL" id="BAH08005.1"/>
    </source>
</evidence>
<gene>
    <name evidence="2" type="ordered locus">CKR_2954</name>
</gene>
<dbReference type="AlphaFoldDB" id="B9E680"/>